<dbReference type="InterPro" id="IPR017853">
    <property type="entry name" value="GH"/>
</dbReference>
<accession>A0ABS4Z237</accession>
<dbReference type="InterPro" id="IPR025705">
    <property type="entry name" value="Beta_hexosaminidase_sua/sub"/>
</dbReference>
<dbReference type="Gene3D" id="3.30.379.10">
    <property type="entry name" value="Chitobiase/beta-hexosaminidase domain 2-like"/>
    <property type="match status" value="1"/>
</dbReference>
<protein>
    <recommendedName>
        <fullName evidence="3">beta-N-acetylhexosaminidase</fullName>
        <ecNumber evidence="3">3.2.1.52</ecNumber>
    </recommendedName>
</protein>
<gene>
    <name evidence="8" type="ORF">JOF48_003855</name>
</gene>
<dbReference type="RefSeq" id="WP_245346619.1">
    <property type="nucleotide sequence ID" value="NZ_JAGIOI010000001.1"/>
</dbReference>
<sequence length="557" mass="60172">MTAPNLVPVPWSLQDNPLGAAVRLDGGTTLSSDPQLAPARRWLARALGAATGWDLPPHAAGTEAADIAFVLDGSLAEEGYTLTVDATVQVRAAGSAGAFYAAQTLLQLLGAGAFRQAPLAEKQAWLLPALTIADKPRFGYRGVMLDVARHFLPKDDVLRFIEVAAMHKLNILHLHLSDDQGWRMEINRYPLLTEVGAWRRESSLGAWRAGVYDGQPHGGFYTQDDLREIVAFAAERNITVIPEIDVPGHSQAAIAAYPELGPAGGPVEVWTRWGINTTVLDPSDFAVDFYKNVLDEVMDIFPSPWISVGGDEVPPGQWEAGTAARDKAAALGLDSVAGLHGWFIAQLAEHLQAAGRKTAVWDEVGEFGLPDGVLVHAWRGSQGGLDALAGGHDVVVCPEHRLYLDHRQADGDGEPVPVGFVTTLEDVYSYDPSEGMAGGEFPGRLLGAQANIWTEHLPTARRVDYAAYPRLSALAEVFWSNPWRRDFSEFQGRLTGGHLDRLAAMGVEYRPLDGPLPWQQRPGIAGWKRDYEQECRDAAAGIAVGEPTGTGLQADAL</sequence>
<dbReference type="PANTHER" id="PTHR22600">
    <property type="entry name" value="BETA-HEXOSAMINIDASE"/>
    <property type="match status" value="1"/>
</dbReference>
<dbReference type="SUPFAM" id="SSF51445">
    <property type="entry name" value="(Trans)glycosidases"/>
    <property type="match status" value="1"/>
</dbReference>
<dbReference type="GO" id="GO:0004563">
    <property type="term" value="F:beta-N-acetylhexosaminidase activity"/>
    <property type="evidence" value="ECO:0007669"/>
    <property type="project" value="UniProtKB-EC"/>
</dbReference>
<comment type="catalytic activity">
    <reaction evidence="1">
        <text>Hydrolysis of terminal non-reducing N-acetyl-D-hexosamine residues in N-acetyl-beta-D-hexosaminides.</text>
        <dbReference type="EC" id="3.2.1.52"/>
    </reaction>
</comment>
<dbReference type="Pfam" id="PF00728">
    <property type="entry name" value="Glyco_hydro_20"/>
    <property type="match status" value="1"/>
</dbReference>
<keyword evidence="5 8" id="KW-0326">Glycosidase</keyword>
<keyword evidence="9" id="KW-1185">Reference proteome</keyword>
<dbReference type="PANTHER" id="PTHR22600:SF57">
    <property type="entry name" value="BETA-N-ACETYLHEXOSAMINIDASE"/>
    <property type="match status" value="1"/>
</dbReference>
<dbReference type="InterPro" id="IPR029018">
    <property type="entry name" value="Hex-like_dom2"/>
</dbReference>
<evidence type="ECO:0000256" key="5">
    <source>
        <dbReference type="ARBA" id="ARBA00023295"/>
    </source>
</evidence>
<keyword evidence="4 8" id="KW-0378">Hydrolase</keyword>
<dbReference type="Pfam" id="PF02838">
    <property type="entry name" value="Glyco_hydro_20b"/>
    <property type="match status" value="1"/>
</dbReference>
<evidence type="ECO:0000313" key="9">
    <source>
        <dbReference type="Proteomes" id="UP000711614"/>
    </source>
</evidence>
<proteinExistence type="inferred from homology"/>
<evidence type="ECO:0000256" key="4">
    <source>
        <dbReference type="ARBA" id="ARBA00022801"/>
    </source>
</evidence>
<dbReference type="Proteomes" id="UP000711614">
    <property type="component" value="Unassembled WGS sequence"/>
</dbReference>
<dbReference type="CDD" id="cd06563">
    <property type="entry name" value="GH20_chitobiase-like"/>
    <property type="match status" value="1"/>
</dbReference>
<name>A0ABS4Z237_9MICC</name>
<evidence type="ECO:0000256" key="3">
    <source>
        <dbReference type="ARBA" id="ARBA00012663"/>
    </source>
</evidence>
<organism evidence="8 9">
    <name type="scientific">Arthrobacter stackebrandtii</name>
    <dbReference type="NCBI Taxonomy" id="272161"/>
    <lineage>
        <taxon>Bacteria</taxon>
        <taxon>Bacillati</taxon>
        <taxon>Actinomycetota</taxon>
        <taxon>Actinomycetes</taxon>
        <taxon>Micrococcales</taxon>
        <taxon>Micrococcaceae</taxon>
        <taxon>Arthrobacter</taxon>
    </lineage>
</organism>
<evidence type="ECO:0000259" key="6">
    <source>
        <dbReference type="Pfam" id="PF00728"/>
    </source>
</evidence>
<evidence type="ECO:0000313" key="8">
    <source>
        <dbReference type="EMBL" id="MBP2415056.1"/>
    </source>
</evidence>
<evidence type="ECO:0000256" key="2">
    <source>
        <dbReference type="ARBA" id="ARBA00006285"/>
    </source>
</evidence>
<dbReference type="EC" id="3.2.1.52" evidence="3"/>
<feature type="domain" description="Beta-hexosaminidase bacterial type N-terminal" evidence="7">
    <location>
        <begin position="4"/>
        <end position="134"/>
    </location>
</feature>
<comment type="similarity">
    <text evidence="2">Belongs to the glycosyl hydrolase 20 family.</text>
</comment>
<dbReference type="EMBL" id="JAGIOI010000001">
    <property type="protein sequence ID" value="MBP2415056.1"/>
    <property type="molecule type" value="Genomic_DNA"/>
</dbReference>
<evidence type="ECO:0000259" key="7">
    <source>
        <dbReference type="Pfam" id="PF02838"/>
    </source>
</evidence>
<feature type="domain" description="Glycoside hydrolase family 20 catalytic" evidence="6">
    <location>
        <begin position="138"/>
        <end position="481"/>
    </location>
</feature>
<dbReference type="InterPro" id="IPR015882">
    <property type="entry name" value="HEX_bac_N"/>
</dbReference>
<dbReference type="InterPro" id="IPR015883">
    <property type="entry name" value="Glyco_hydro_20_cat"/>
</dbReference>
<reference evidence="8 9" key="1">
    <citation type="submission" date="2021-03" db="EMBL/GenBank/DDBJ databases">
        <title>Sequencing the genomes of 1000 actinobacteria strains.</title>
        <authorList>
            <person name="Klenk H.-P."/>
        </authorList>
    </citation>
    <scope>NUCLEOTIDE SEQUENCE [LARGE SCALE GENOMIC DNA]</scope>
    <source>
        <strain evidence="8 9">DSM 16005</strain>
    </source>
</reference>
<evidence type="ECO:0000256" key="1">
    <source>
        <dbReference type="ARBA" id="ARBA00001231"/>
    </source>
</evidence>
<comment type="caution">
    <text evidence="8">The sequence shown here is derived from an EMBL/GenBank/DDBJ whole genome shotgun (WGS) entry which is preliminary data.</text>
</comment>
<dbReference type="PRINTS" id="PR00738">
    <property type="entry name" value="GLHYDRLASE20"/>
</dbReference>
<dbReference type="SUPFAM" id="SSF55545">
    <property type="entry name" value="beta-N-acetylhexosaminidase-like domain"/>
    <property type="match status" value="1"/>
</dbReference>
<dbReference type="Gene3D" id="3.20.20.80">
    <property type="entry name" value="Glycosidases"/>
    <property type="match status" value="1"/>
</dbReference>